<dbReference type="EMBL" id="CAJPIZ010021702">
    <property type="protein sequence ID" value="CAG2117710.1"/>
    <property type="molecule type" value="Genomic_DNA"/>
</dbReference>
<evidence type="ECO:0000256" key="1">
    <source>
        <dbReference type="ARBA" id="ARBA00023157"/>
    </source>
</evidence>
<name>A0A7R9LE31_9ACAR</name>
<dbReference type="InterPro" id="IPR007110">
    <property type="entry name" value="Ig-like_dom"/>
</dbReference>
<dbReference type="PANTHER" id="PTHR23278">
    <property type="entry name" value="SIDESTEP PROTEIN"/>
    <property type="match status" value="1"/>
</dbReference>
<dbReference type="OrthoDB" id="5843397at2759"/>
<dbReference type="AlphaFoldDB" id="A0A7R9LE31"/>
<dbReference type="EMBL" id="OC876277">
    <property type="protein sequence ID" value="CAD7639097.1"/>
    <property type="molecule type" value="Genomic_DNA"/>
</dbReference>
<dbReference type="Pfam" id="PF08205">
    <property type="entry name" value="C2-set_2"/>
    <property type="match status" value="1"/>
</dbReference>
<accession>A0A7R9LE31</accession>
<feature type="domain" description="Ig-like" evidence="2">
    <location>
        <begin position="27"/>
        <end position="92"/>
    </location>
</feature>
<organism evidence="3">
    <name type="scientific">Medioppia subpectinata</name>
    <dbReference type="NCBI Taxonomy" id="1979941"/>
    <lineage>
        <taxon>Eukaryota</taxon>
        <taxon>Metazoa</taxon>
        <taxon>Ecdysozoa</taxon>
        <taxon>Arthropoda</taxon>
        <taxon>Chelicerata</taxon>
        <taxon>Arachnida</taxon>
        <taxon>Acari</taxon>
        <taxon>Acariformes</taxon>
        <taxon>Sarcoptiformes</taxon>
        <taxon>Oribatida</taxon>
        <taxon>Brachypylina</taxon>
        <taxon>Oppioidea</taxon>
        <taxon>Oppiidae</taxon>
        <taxon>Medioppia</taxon>
    </lineage>
</organism>
<dbReference type="Proteomes" id="UP000759131">
    <property type="component" value="Unassembled WGS sequence"/>
</dbReference>
<feature type="non-terminal residue" evidence="3">
    <location>
        <position position="129"/>
    </location>
</feature>
<gene>
    <name evidence="3" type="ORF">OSB1V03_LOCUS17663</name>
</gene>
<proteinExistence type="predicted"/>
<protein>
    <recommendedName>
        <fullName evidence="2">Ig-like domain-containing protein</fullName>
    </recommendedName>
</protein>
<dbReference type="SUPFAM" id="SSF48726">
    <property type="entry name" value="Immunoglobulin"/>
    <property type="match status" value="1"/>
</dbReference>
<keyword evidence="1" id="KW-1015">Disulfide bond</keyword>
<evidence type="ECO:0000259" key="2">
    <source>
        <dbReference type="PROSITE" id="PS50835"/>
    </source>
</evidence>
<dbReference type="InterPro" id="IPR013162">
    <property type="entry name" value="CD80_C2-set"/>
</dbReference>
<dbReference type="Gene3D" id="2.60.40.10">
    <property type="entry name" value="Immunoglobulins"/>
    <property type="match status" value="1"/>
</dbReference>
<dbReference type="PROSITE" id="PS50835">
    <property type="entry name" value="IG_LIKE"/>
    <property type="match status" value="1"/>
</dbReference>
<keyword evidence="4" id="KW-1185">Reference proteome</keyword>
<evidence type="ECO:0000313" key="4">
    <source>
        <dbReference type="Proteomes" id="UP000759131"/>
    </source>
</evidence>
<sequence>EVDLEVTRNDIDEHAKAGYTTPYQCWCNAYGGHTSIVSRSKPPAVLIWFKNNKQLTHSQESVSSDGNTTTSVLNLMPTVADDGALLTCRAQNLRLQAPHKYMEDGWELQVYCMYFCPLLIRIFCTIFNA</sequence>
<dbReference type="InterPro" id="IPR013783">
    <property type="entry name" value="Ig-like_fold"/>
</dbReference>
<dbReference type="PANTHER" id="PTHR23278:SF19">
    <property type="entry name" value="OBSCURIN"/>
    <property type="match status" value="1"/>
</dbReference>
<reference evidence="3" key="1">
    <citation type="submission" date="2020-11" db="EMBL/GenBank/DDBJ databases">
        <authorList>
            <person name="Tran Van P."/>
        </authorList>
    </citation>
    <scope>NUCLEOTIDE SEQUENCE</scope>
</reference>
<dbReference type="InterPro" id="IPR036179">
    <property type="entry name" value="Ig-like_dom_sf"/>
</dbReference>
<evidence type="ECO:0000313" key="3">
    <source>
        <dbReference type="EMBL" id="CAD7639097.1"/>
    </source>
</evidence>